<dbReference type="SUPFAM" id="SSF160379">
    <property type="entry name" value="SP0830-like"/>
    <property type="match status" value="1"/>
</dbReference>
<reference evidence="1 2" key="1">
    <citation type="submission" date="2014-02" db="EMBL/GenBank/DDBJ databases">
        <authorList>
            <person name="Manrique M."/>
        </authorList>
    </citation>
    <scope>NUCLEOTIDE SEQUENCE [LARGE SCALE GENOMIC DNA]</scope>
    <source>
        <strain evidence="1 2">LMG17956</strain>
    </source>
</reference>
<dbReference type="Pfam" id="PF08002">
    <property type="entry name" value="DUF1697"/>
    <property type="match status" value="1"/>
</dbReference>
<proteinExistence type="predicted"/>
<evidence type="ECO:0000313" key="2">
    <source>
        <dbReference type="Proteomes" id="UP000027584"/>
    </source>
</evidence>
<dbReference type="PIRSF" id="PIRSF008502">
    <property type="entry name" value="UCP008502"/>
    <property type="match status" value="1"/>
</dbReference>
<protein>
    <recommendedName>
        <fullName evidence="3">DUF1697 domain-containing protein</fullName>
    </recommendedName>
</protein>
<dbReference type="InterPro" id="IPR012545">
    <property type="entry name" value="DUF1697"/>
</dbReference>
<evidence type="ECO:0008006" key="3">
    <source>
        <dbReference type="Google" id="ProtNLM"/>
    </source>
</evidence>
<dbReference type="Gene3D" id="3.30.70.1280">
    <property type="entry name" value="SP0830-like domains"/>
    <property type="match status" value="1"/>
</dbReference>
<organism evidence="1 2">
    <name type="scientific">Streptococcus gallolyticus</name>
    <dbReference type="NCBI Taxonomy" id="315405"/>
    <lineage>
        <taxon>Bacteria</taxon>
        <taxon>Bacillati</taxon>
        <taxon>Bacillota</taxon>
        <taxon>Bacilli</taxon>
        <taxon>Lactobacillales</taxon>
        <taxon>Streptococcaceae</taxon>
        <taxon>Streptococcus</taxon>
    </lineage>
</organism>
<dbReference type="PANTHER" id="PTHR36439:SF1">
    <property type="entry name" value="DUF1697 DOMAIN-CONTAINING PROTEIN"/>
    <property type="match status" value="1"/>
</dbReference>
<dbReference type="Proteomes" id="UP000027584">
    <property type="component" value="Unassembled WGS sequence"/>
</dbReference>
<accession>A0A060RG09</accession>
<dbReference type="EMBL" id="CCBC010000048">
    <property type="protein sequence ID" value="CDO17093.1"/>
    <property type="molecule type" value="Genomic_DNA"/>
</dbReference>
<comment type="caution">
    <text evidence="1">The sequence shown here is derived from an EMBL/GenBank/DDBJ whole genome shotgun (WGS) entry which is preliminary data.</text>
</comment>
<reference evidence="1 2" key="2">
    <citation type="submission" date="2014-05" db="EMBL/GenBank/DDBJ databases">
        <title>Genome sequence of Streptococcus gallolyticus.</title>
        <authorList>
            <person name="Del Campo R."/>
        </authorList>
    </citation>
    <scope>NUCLEOTIDE SEQUENCE [LARGE SCALE GENOMIC DNA]</scope>
    <source>
        <strain evidence="1 2">LMG17956</strain>
    </source>
</reference>
<dbReference type="AlphaFoldDB" id="A0A060RG09"/>
<evidence type="ECO:0000313" key="1">
    <source>
        <dbReference type="EMBL" id="CDO17093.1"/>
    </source>
</evidence>
<name>A0A060RG09_9STRE</name>
<gene>
    <name evidence="1" type="ORF">BN963_SGAL_00273</name>
</gene>
<dbReference type="PANTHER" id="PTHR36439">
    <property type="entry name" value="BLL4334 PROTEIN"/>
    <property type="match status" value="1"/>
</dbReference>
<sequence>MKKVALLRGVTPVGQNRIPKMAYLAEILTEAGLENVKIYIQSGNIVFETSLSDDDVCALIHDTIQAKIGADLSVIIKTQKQFLTALAEDPFDDTYDASRVHYVFTNNGFPQDELDNLLMVDFGAEILKAGSECLYLYLPREAKKKRLNTNYLEKQLRIIATMRKRRSISHLSQM</sequence>